<name>A0A376EP80_CHRCU</name>
<evidence type="ECO:0000256" key="1">
    <source>
        <dbReference type="SAM" id="Phobius"/>
    </source>
</evidence>
<dbReference type="Proteomes" id="UP000273270">
    <property type="component" value="Chromosome"/>
</dbReference>
<evidence type="ECO:0000313" key="2">
    <source>
        <dbReference type="EMBL" id="AZA47741.1"/>
    </source>
</evidence>
<dbReference type="AlphaFoldDB" id="A0A376EP80"/>
<dbReference type="PANTHER" id="PTHR40106:SF1">
    <property type="entry name" value="INNER MEMBRANE PROTEIN RCLC"/>
    <property type="match status" value="1"/>
</dbReference>
<proteinExistence type="predicted"/>
<evidence type="ECO:0000313" key="5">
    <source>
        <dbReference type="Proteomes" id="UP000273270"/>
    </source>
</evidence>
<gene>
    <name evidence="3" type="primary">ykgB_2</name>
    <name evidence="2" type="ORF">EG346_05840</name>
    <name evidence="3" type="ORF">NCTC13533_05066</name>
</gene>
<evidence type="ECO:0000313" key="4">
    <source>
        <dbReference type="Proteomes" id="UP000255224"/>
    </source>
</evidence>
<dbReference type="GO" id="GO:0005886">
    <property type="term" value="C:plasma membrane"/>
    <property type="evidence" value="ECO:0007669"/>
    <property type="project" value="TreeGrafter"/>
</dbReference>
<accession>A0A3G6NME1</accession>
<evidence type="ECO:0000313" key="3">
    <source>
        <dbReference type="EMBL" id="STD11652.1"/>
    </source>
</evidence>
<dbReference type="OrthoDB" id="1118972at2"/>
<keyword evidence="1" id="KW-0472">Membrane</keyword>
<keyword evidence="1" id="KW-0812">Transmembrane</keyword>
<accession>A0A376EP80</accession>
<dbReference type="STRING" id="297244.SAMN05421639_103594"/>
<dbReference type="KEGG" id="ccau:EG346_05840"/>
<dbReference type="EMBL" id="UFVQ01000003">
    <property type="protein sequence ID" value="STD11652.1"/>
    <property type="molecule type" value="Genomic_DNA"/>
</dbReference>
<sequence length="211" mass="23676">MQNNTVFKHLTRLDSYSIHFLRISIFIVMAWIGGLKAFQYEADGIVPFVANSPFMSFFYKNANQKVINDDHQIVSEYTLYKNPEGKTVNKNIEWHTENGTYLFSYGLGTVIIIIATLVVLGIWFPRIGALGGALTFLMSFVTLSFLVTTPEVYVPNLAGDFPTPQYGFPYLSGAGRMVLKDIMMMAAGLVIFSDCLKKVVRSSLNTFSNHN</sequence>
<keyword evidence="1" id="KW-1133">Transmembrane helix</keyword>
<reference evidence="5" key="2">
    <citation type="submission" date="2018-11" db="EMBL/GenBank/DDBJ databases">
        <title>Proposal to divide the Flavobacteriaceae and reorganize its genera based on Amino Acid Identity values calculated from whole genome sequences.</title>
        <authorList>
            <person name="Nicholson A.C."/>
            <person name="Gulvik C.A."/>
            <person name="Whitney A.M."/>
            <person name="Humrighouse B.W."/>
            <person name="Bell M."/>
            <person name="Holmes B."/>
            <person name="Steigerwalt A.G."/>
            <person name="Villarma A."/>
            <person name="Sheth M."/>
            <person name="Batra D."/>
            <person name="Pryor J."/>
            <person name="Bernardet J.-F."/>
            <person name="Hugo C."/>
            <person name="Kampfer P."/>
            <person name="Newman J."/>
            <person name="McQuiston J.R."/>
        </authorList>
    </citation>
    <scope>NUCLEOTIDE SEQUENCE [LARGE SCALE GENOMIC DNA]</scope>
    <source>
        <strain evidence="5">G0188</strain>
    </source>
</reference>
<organism evidence="3 4">
    <name type="scientific">Chryseobacterium carnipullorum</name>
    <dbReference type="NCBI Taxonomy" id="1124835"/>
    <lineage>
        <taxon>Bacteria</taxon>
        <taxon>Pseudomonadati</taxon>
        <taxon>Bacteroidota</taxon>
        <taxon>Flavobacteriia</taxon>
        <taxon>Flavobacteriales</taxon>
        <taxon>Weeksellaceae</taxon>
        <taxon>Chryseobacterium group</taxon>
        <taxon>Chryseobacterium</taxon>
    </lineage>
</organism>
<dbReference type="PANTHER" id="PTHR40106">
    <property type="entry name" value="INNER MEMBRANE PROTEIN RCLC"/>
    <property type="match status" value="1"/>
</dbReference>
<feature type="transmembrane region" description="Helical" evidence="1">
    <location>
        <begin position="130"/>
        <end position="148"/>
    </location>
</feature>
<dbReference type="EMBL" id="CP033920">
    <property type="protein sequence ID" value="AZA47741.1"/>
    <property type="molecule type" value="Genomic_DNA"/>
</dbReference>
<reference evidence="2" key="3">
    <citation type="submission" date="2018-11" db="EMBL/GenBank/DDBJ databases">
        <title>Proposal to divide the Flavobacteriaceae and reorganize its genera based on Amino Acid Identity values calculated from whole genome sequences.</title>
        <authorList>
            <person name="Nicholson A.C."/>
            <person name="Gulvik C.A."/>
            <person name="Whitney A.M."/>
            <person name="Humrighouse B.W."/>
            <person name="Bell M."/>
            <person name="Holmes B."/>
            <person name="Steigerwalt A."/>
            <person name="Villarma A."/>
            <person name="Sheth M."/>
            <person name="Batra D."/>
            <person name="Pryor J."/>
            <person name="Bernardet J.-F."/>
            <person name="Hugo C."/>
            <person name="Kampfer P."/>
            <person name="Newman J."/>
            <person name="Mcquiston J.R."/>
        </authorList>
    </citation>
    <scope>NUCLEOTIDE SEQUENCE [LARGE SCALE GENOMIC DNA]</scope>
    <source>
        <strain evidence="2">G0188</strain>
    </source>
</reference>
<feature type="transmembrane region" description="Helical" evidence="1">
    <location>
        <begin position="168"/>
        <end position="192"/>
    </location>
</feature>
<feature type="transmembrane region" description="Helical" evidence="1">
    <location>
        <begin position="20"/>
        <end position="38"/>
    </location>
</feature>
<feature type="transmembrane region" description="Helical" evidence="1">
    <location>
        <begin position="102"/>
        <end position="123"/>
    </location>
</feature>
<reference evidence="3 4" key="1">
    <citation type="submission" date="2018-06" db="EMBL/GenBank/DDBJ databases">
        <authorList>
            <consortium name="Pathogen Informatics"/>
            <person name="Doyle S."/>
        </authorList>
    </citation>
    <scope>NUCLEOTIDE SEQUENCE [LARGE SCALE GENOMIC DNA]</scope>
    <source>
        <strain evidence="3 4">NCTC13533</strain>
    </source>
</reference>
<protein>
    <submittedName>
        <fullName evidence="2">DUF417 domain-containing protein</fullName>
    </submittedName>
    <submittedName>
        <fullName evidence="3">Inner membrane protein ykgB</fullName>
    </submittedName>
</protein>
<dbReference type="Pfam" id="PF04224">
    <property type="entry name" value="DUF417"/>
    <property type="match status" value="1"/>
</dbReference>
<dbReference type="GO" id="GO:1901530">
    <property type="term" value="P:response to hypochlorite"/>
    <property type="evidence" value="ECO:0007669"/>
    <property type="project" value="TreeGrafter"/>
</dbReference>
<dbReference type="RefSeq" id="WP_123877293.1">
    <property type="nucleotide sequence ID" value="NZ_CP033920.1"/>
</dbReference>
<keyword evidence="5" id="KW-1185">Reference proteome</keyword>
<dbReference type="InterPro" id="IPR007339">
    <property type="entry name" value="RclC-like"/>
</dbReference>
<dbReference type="Proteomes" id="UP000255224">
    <property type="component" value="Unassembled WGS sequence"/>
</dbReference>